<keyword evidence="3 7" id="KW-0808">Transferase</keyword>
<feature type="domain" description="O-GlcNAc transferase C-terminal" evidence="6">
    <location>
        <begin position="713"/>
        <end position="895"/>
    </location>
</feature>
<feature type="domain" description="O-GlcNAc transferase C-terminal" evidence="6">
    <location>
        <begin position="1474"/>
        <end position="1647"/>
    </location>
</feature>
<gene>
    <name evidence="7" type="ORF">SAMN05216587_1154</name>
</gene>
<dbReference type="InterPro" id="IPR011990">
    <property type="entry name" value="TPR-like_helical_dom_sf"/>
</dbReference>
<proteinExistence type="predicted"/>
<evidence type="ECO:0000259" key="6">
    <source>
        <dbReference type="Pfam" id="PF13844"/>
    </source>
</evidence>
<comment type="pathway">
    <text evidence="1">Protein modification; protein glycosylation.</text>
</comment>
<dbReference type="PANTHER" id="PTHR44835:SF1">
    <property type="entry name" value="PROTEIN O-GLCNAC TRANSFERASE"/>
    <property type="match status" value="1"/>
</dbReference>
<dbReference type="Proteomes" id="UP000183843">
    <property type="component" value="Unassembled WGS sequence"/>
</dbReference>
<dbReference type="Gene3D" id="1.25.40.10">
    <property type="entry name" value="Tetratricopeptide repeat domain"/>
    <property type="match status" value="2"/>
</dbReference>
<dbReference type="EMBL" id="FOJX01000015">
    <property type="protein sequence ID" value="SFB13631.1"/>
    <property type="molecule type" value="Genomic_DNA"/>
</dbReference>
<feature type="domain" description="O-GlcNAc transferase C-terminal" evidence="6">
    <location>
        <begin position="919"/>
        <end position="1093"/>
    </location>
</feature>
<dbReference type="SUPFAM" id="SSF53756">
    <property type="entry name" value="UDP-Glycosyltransferase/glycogen phosphorylase"/>
    <property type="match status" value="1"/>
</dbReference>
<evidence type="ECO:0000256" key="4">
    <source>
        <dbReference type="ARBA" id="ARBA00022737"/>
    </source>
</evidence>
<evidence type="ECO:0000256" key="3">
    <source>
        <dbReference type="ARBA" id="ARBA00022679"/>
    </source>
</evidence>
<dbReference type="InterPro" id="IPR029489">
    <property type="entry name" value="OGT/SEC/SPY_C"/>
</dbReference>
<dbReference type="Gene3D" id="3.40.50.11380">
    <property type="match status" value="3"/>
</dbReference>
<dbReference type="PANTHER" id="PTHR44835">
    <property type="entry name" value="UDP-N-ACETYLGLUCOSAMINE--PEPTIDE N-ACETYLGLUCOSAMINYLTRANSFERASE SPINDLY-RELATED"/>
    <property type="match status" value="1"/>
</dbReference>
<feature type="domain" description="O-GlcNAc transferase C-terminal" evidence="6">
    <location>
        <begin position="1291"/>
        <end position="1451"/>
    </location>
</feature>
<evidence type="ECO:0000256" key="1">
    <source>
        <dbReference type="ARBA" id="ARBA00004922"/>
    </source>
</evidence>
<organism evidence="7 8">
    <name type="scientific">Selenomonas ruminantium</name>
    <dbReference type="NCBI Taxonomy" id="971"/>
    <lineage>
        <taxon>Bacteria</taxon>
        <taxon>Bacillati</taxon>
        <taxon>Bacillota</taxon>
        <taxon>Negativicutes</taxon>
        <taxon>Selenomonadales</taxon>
        <taxon>Selenomonadaceae</taxon>
        <taxon>Selenomonas</taxon>
    </lineage>
</organism>
<evidence type="ECO:0000256" key="5">
    <source>
        <dbReference type="ARBA" id="ARBA00022803"/>
    </source>
</evidence>
<dbReference type="GO" id="GO:0016757">
    <property type="term" value="F:glycosyltransferase activity"/>
    <property type="evidence" value="ECO:0007669"/>
    <property type="project" value="UniProtKB-KW"/>
</dbReference>
<dbReference type="Gene3D" id="3.40.50.2000">
    <property type="entry name" value="Glycogen Phosphorylase B"/>
    <property type="match status" value="3"/>
</dbReference>
<keyword evidence="4" id="KW-0677">Repeat</keyword>
<dbReference type="Pfam" id="PF13844">
    <property type="entry name" value="Glyco_transf_41"/>
    <property type="match status" value="6"/>
</dbReference>
<evidence type="ECO:0000313" key="7">
    <source>
        <dbReference type="EMBL" id="SFB13631.1"/>
    </source>
</evidence>
<accession>A0A1I0YKB0</accession>
<dbReference type="SUPFAM" id="SSF48452">
    <property type="entry name" value="TPR-like"/>
    <property type="match status" value="1"/>
</dbReference>
<reference evidence="7 8" key="1">
    <citation type="submission" date="2016-10" db="EMBL/GenBank/DDBJ databases">
        <authorList>
            <person name="de Groot N.N."/>
        </authorList>
    </citation>
    <scope>NUCLEOTIDE SEQUENCE [LARGE SCALE GENOMIC DNA]</scope>
    <source>
        <strain evidence="7 8">L14</strain>
    </source>
</reference>
<evidence type="ECO:0000313" key="8">
    <source>
        <dbReference type="Proteomes" id="UP000183843"/>
    </source>
</evidence>
<feature type="domain" description="O-GlcNAc transferase C-terminal" evidence="6">
    <location>
        <begin position="178"/>
        <end position="340"/>
    </location>
</feature>
<sequence length="1665" mass="192088">MQKDLDELYEQIYRLYDERQYASLEHWLQKLEKYSPLEAQDLRTCAAVERGDIEQARLEWKKLQAIAPHNPKTRFLQARIQYMEGTSASLLRDLESLAADVAMEVYRGKLYNLLGRCYREWGHLQEAVDSNLKASQLAVELHEKRLDYSNYLFDRHYLPYDEEKERGALQGYAALYKHQQQFLHRQCGLNGKKKLRLGILSSDLRKHVVLRFSYQLIVNYDKEKYEVYVYSLSTEDKYSRLLADNVDVWRNIMGLPPEEAARKIYADGVDILVDLNGHTQNNGLEILAYKPAPVQVSGIGYWSSIGLPQVDYFLGDKVIDGEGEDAFFTERLLRLPHSHFCFLPLQSPPLPEQSAFERNGYITFGCFNGFAKVNDHVLSLWGEILNRCPQSRLLLKAAVFDQEDMKQHHLQRIAQYIPLDRVIVRGITDDYLPEYGDMDIALDTFPYPGGGTTCDALYMGIPVVSRYGSHHGERFGLGILTNAGIAELAAESDEKYVELALSLAADKDLLAYFHKNLRSMLQKSPLMDKTIYQQELDEIWQSIWQVREPSPKLKPEQIMPSLQQMEAYAADGDIRQAMAIADRITLADTADREVLSRLAVVYMDGQDSTALKEVIQQLERLGNLSGWQLFFKAGLADLEHDGDSAIAFAQEALQDEGLQICQQGVVHHFLANLYKLAGSLSAAAQEYRLSAECKDVANGKLVEYSNYLLHLQYTPVSAEQYKLAAQKYQDMLPDKMYKHQRDRHRYHEKIRVGYISPDICRHVVSSFMGAQLTKYNKKLFEVYVYTNCTEDEISQQYKKEVTDWCNFRGWTEKEIAKRIYHDEIDILIDLSGHTAGNSLPVLAMKPAPIQISGIGYFATTGVHNVDYFLTDNYLAEEQEGGHFIEKMLFMPQSHLCYTPVAKFLRQQVLPAPCHRNGYITLGSFNNFSKVTDAVLAVWSGIMQQLSDSMLYLKAKLFDNPYGRRKAEERLQQAGIDLKRVRMEGYSEDYIDAYADVDIALDTWPYPGGGTTCDAIYMGVPVVVMAGNNHHSRFGKSILANLELLELYAENEQDYISKTVTLAQDKPRLTNYHQTLKRRMRQSPLMNQMLYIIELENIYGHLWAEWTRKKLPSQEKIKNNVQAEKWPELLHQESINWWHQKADYVTLENLAIAYYHLDDYYRTIYWSQQAIDAEPLRNMRMYYAKAKAKDEIGELLSALRTIEEALEMDFWQKDDEGYRGLLNVQANILFKIGDNRAAEAFRQVHELYKTINEKTKCDAYSSYLLCLHSLEISNEELFQVHKDYSLLFSEVVPYQHKRSRHQHEKIRVGYISPDFRWHVMYRFYMVFLSYCNADDFSVYCYNLNRKDDEVTAVIKSVVMNWRDMRNLSYHEIAEQIYQDEIDILVDLAGHSADSGLPALSYKPAPVQISGLGYMFTTGLPTVDYFLTDRNVDGDELSEQLMVEKPLYLESQFCYQPLADMPEPTGTACKQRGWLLFGVFNRYSKITDEMLLAWREILARVPRSKLLLKCQVFMSLEVQDSAYERLKALGFDMDRVILEPASIDYMERYLDVDIALDTYPYTGGGTTCDALYMGVPVVTMYGRRRGTRFSYGILKTIGLEALAVDNMERYVDCTVNLALDEDFLEALHKQIRPMMLAAKIMSPQAYMEEVERAYHGIWQKAFAEMAP</sequence>
<keyword evidence="5" id="KW-0802">TPR repeat</keyword>
<keyword evidence="2" id="KW-0328">Glycosyltransferase</keyword>
<evidence type="ECO:0000256" key="2">
    <source>
        <dbReference type="ARBA" id="ARBA00022676"/>
    </source>
</evidence>
<name>A0A1I0YKB0_SELRU</name>
<feature type="domain" description="O-GlcNAc transferase C-terminal" evidence="6">
    <location>
        <begin position="361"/>
        <end position="536"/>
    </location>
</feature>
<dbReference type="InterPro" id="IPR051939">
    <property type="entry name" value="Glycosyltr_41/O-GlcNAc_trsf"/>
</dbReference>
<dbReference type="RefSeq" id="WP_074817246.1">
    <property type="nucleotide sequence ID" value="NZ_FOJX01000015.1"/>
</dbReference>
<protein>
    <submittedName>
        <fullName evidence="7">Predicted O-linked N-acetylglucosamine transferase, SPINDLY family</fullName>
    </submittedName>
</protein>